<reference evidence="2" key="1">
    <citation type="submission" date="2020-09" db="EMBL/GenBank/DDBJ databases">
        <title>Sphingomonas sp., a new species isolated from pork steak.</title>
        <authorList>
            <person name="Heidler von Heilborn D."/>
        </authorList>
    </citation>
    <scope>NUCLEOTIDE SEQUENCE [LARGE SCALE GENOMIC DNA]</scope>
</reference>
<dbReference type="RefSeq" id="WP_202095315.1">
    <property type="nucleotide sequence ID" value="NZ_CP061035.1"/>
</dbReference>
<evidence type="ECO:0000313" key="1">
    <source>
        <dbReference type="EMBL" id="QQV78390.1"/>
    </source>
</evidence>
<evidence type="ECO:0000313" key="2">
    <source>
        <dbReference type="Proteomes" id="UP000595894"/>
    </source>
</evidence>
<dbReference type="EMBL" id="CP061035">
    <property type="protein sequence ID" value="QQV78390.1"/>
    <property type="molecule type" value="Genomic_DNA"/>
</dbReference>
<dbReference type="AlphaFoldDB" id="A0A974NWU9"/>
<accession>A0A974NWU9</accession>
<proteinExistence type="predicted"/>
<protein>
    <submittedName>
        <fullName evidence="1">Uncharacterized protein</fullName>
    </submittedName>
</protein>
<dbReference type="KEGG" id="sari:H5J25_06980"/>
<keyword evidence="2" id="KW-1185">Reference proteome</keyword>
<name>A0A974NWU9_9SPHN</name>
<dbReference type="Proteomes" id="UP000595894">
    <property type="component" value="Chromosome"/>
</dbReference>
<sequence>MAKTDDQMLVEIARAEQARMKAALSKLQPGGAMRVEREQFLMLANLIDRLATRTACAGEGCFHEPIDGIRWWVPLPEFERARAAVDDARLGTGDREQLAVARGLY</sequence>
<organism evidence="1 2">
    <name type="scientific">Sphingomonas aliaeris</name>
    <dbReference type="NCBI Taxonomy" id="2759526"/>
    <lineage>
        <taxon>Bacteria</taxon>
        <taxon>Pseudomonadati</taxon>
        <taxon>Pseudomonadota</taxon>
        <taxon>Alphaproteobacteria</taxon>
        <taxon>Sphingomonadales</taxon>
        <taxon>Sphingomonadaceae</taxon>
        <taxon>Sphingomonas</taxon>
    </lineage>
</organism>
<gene>
    <name evidence="1" type="ORF">H5J25_06980</name>
</gene>